<keyword evidence="9" id="KW-1185">Reference proteome</keyword>
<dbReference type="AlphaFoldDB" id="A0AAN7C5G1"/>
<dbReference type="PANTHER" id="PTHR23502:SF164">
    <property type="entry name" value="MAJOR FACILITATOR SUPERFAMILY (MFS) PROFILE DOMAIN-CONTAINING PROTEIN"/>
    <property type="match status" value="1"/>
</dbReference>
<feature type="transmembrane region" description="Helical" evidence="6">
    <location>
        <begin position="198"/>
        <end position="219"/>
    </location>
</feature>
<dbReference type="GO" id="GO:0022857">
    <property type="term" value="F:transmembrane transporter activity"/>
    <property type="evidence" value="ECO:0007669"/>
    <property type="project" value="InterPro"/>
</dbReference>
<dbReference type="Proteomes" id="UP001303760">
    <property type="component" value="Unassembled WGS sequence"/>
</dbReference>
<dbReference type="InterPro" id="IPR036259">
    <property type="entry name" value="MFS_trans_sf"/>
</dbReference>
<feature type="domain" description="Major facilitator superfamily (MFS) profile" evidence="7">
    <location>
        <begin position="91"/>
        <end position="550"/>
    </location>
</feature>
<reference evidence="8" key="1">
    <citation type="journal article" date="2023" name="Mol. Phylogenet. Evol.">
        <title>Genome-scale phylogeny and comparative genomics of the fungal order Sordariales.</title>
        <authorList>
            <person name="Hensen N."/>
            <person name="Bonometti L."/>
            <person name="Westerberg I."/>
            <person name="Brannstrom I.O."/>
            <person name="Guillou S."/>
            <person name="Cros-Aarteil S."/>
            <person name="Calhoun S."/>
            <person name="Haridas S."/>
            <person name="Kuo A."/>
            <person name="Mondo S."/>
            <person name="Pangilinan J."/>
            <person name="Riley R."/>
            <person name="LaButti K."/>
            <person name="Andreopoulos B."/>
            <person name="Lipzen A."/>
            <person name="Chen C."/>
            <person name="Yan M."/>
            <person name="Daum C."/>
            <person name="Ng V."/>
            <person name="Clum A."/>
            <person name="Steindorff A."/>
            <person name="Ohm R.A."/>
            <person name="Martin F."/>
            <person name="Silar P."/>
            <person name="Natvig D.O."/>
            <person name="Lalanne C."/>
            <person name="Gautier V."/>
            <person name="Ament-Velasquez S.L."/>
            <person name="Kruys A."/>
            <person name="Hutchinson M.I."/>
            <person name="Powell A.J."/>
            <person name="Barry K."/>
            <person name="Miller A.N."/>
            <person name="Grigoriev I.V."/>
            <person name="Debuchy R."/>
            <person name="Gladieux P."/>
            <person name="Hiltunen Thoren M."/>
            <person name="Johannesson H."/>
        </authorList>
    </citation>
    <scope>NUCLEOTIDE SEQUENCE</scope>
    <source>
        <strain evidence="8">CBS 532.94</strain>
    </source>
</reference>
<keyword evidence="4 6" id="KW-0472">Membrane</keyword>
<comment type="caution">
    <text evidence="8">The sequence shown here is derived from an EMBL/GenBank/DDBJ whole genome shotgun (WGS) entry which is preliminary data.</text>
</comment>
<evidence type="ECO:0000256" key="2">
    <source>
        <dbReference type="ARBA" id="ARBA00022692"/>
    </source>
</evidence>
<evidence type="ECO:0000256" key="3">
    <source>
        <dbReference type="ARBA" id="ARBA00022989"/>
    </source>
</evidence>
<feature type="transmembrane region" description="Helical" evidence="6">
    <location>
        <begin position="143"/>
        <end position="162"/>
    </location>
</feature>
<dbReference type="InterPro" id="IPR011701">
    <property type="entry name" value="MFS"/>
</dbReference>
<feature type="compositionally biased region" description="Basic and acidic residues" evidence="5">
    <location>
        <begin position="20"/>
        <end position="30"/>
    </location>
</feature>
<dbReference type="PROSITE" id="PS50850">
    <property type="entry name" value="MFS"/>
    <property type="match status" value="1"/>
</dbReference>
<feature type="transmembrane region" description="Helical" evidence="6">
    <location>
        <begin position="457"/>
        <end position="482"/>
    </location>
</feature>
<evidence type="ECO:0000256" key="6">
    <source>
        <dbReference type="SAM" id="Phobius"/>
    </source>
</evidence>
<dbReference type="EMBL" id="MU860240">
    <property type="protein sequence ID" value="KAK4235764.1"/>
    <property type="molecule type" value="Genomic_DNA"/>
</dbReference>
<feature type="transmembrane region" description="Helical" evidence="6">
    <location>
        <begin position="521"/>
        <end position="546"/>
    </location>
</feature>
<evidence type="ECO:0000259" key="7">
    <source>
        <dbReference type="PROSITE" id="PS50850"/>
    </source>
</evidence>
<organism evidence="8 9">
    <name type="scientific">Achaetomium macrosporum</name>
    <dbReference type="NCBI Taxonomy" id="79813"/>
    <lineage>
        <taxon>Eukaryota</taxon>
        <taxon>Fungi</taxon>
        <taxon>Dikarya</taxon>
        <taxon>Ascomycota</taxon>
        <taxon>Pezizomycotina</taxon>
        <taxon>Sordariomycetes</taxon>
        <taxon>Sordariomycetidae</taxon>
        <taxon>Sordariales</taxon>
        <taxon>Chaetomiaceae</taxon>
        <taxon>Achaetomium</taxon>
    </lineage>
</organism>
<comment type="subcellular location">
    <subcellularLocation>
        <location evidence="1">Membrane</location>
        <topology evidence="1">Multi-pass membrane protein</topology>
    </subcellularLocation>
</comment>
<evidence type="ECO:0000256" key="4">
    <source>
        <dbReference type="ARBA" id="ARBA00023136"/>
    </source>
</evidence>
<feature type="transmembrane region" description="Helical" evidence="6">
    <location>
        <begin position="261"/>
        <end position="281"/>
    </location>
</feature>
<feature type="transmembrane region" description="Helical" evidence="6">
    <location>
        <begin position="231"/>
        <end position="255"/>
    </location>
</feature>
<sequence length="581" mass="63057">MAGSGEPRTRKDTLSLVDRSTSEIAHEDGKASRAQVVGTTSLYENGQVRLIPAPSPDPREPLNPPQWRKWAAIGSLCFFGSLALSAEIIVGSLVPLYLLFSSGVDVRILNTVDFRTISGGSATGVNPFAIIPQGVIPADIEKVSMLATIPLLSNGIASYFLVPLSIAIGRRPGLFLAGACAWVGGFLAAASSSLDVHLVARAMQGLGAGTVEALIPLILQDMVFIHQRNKAMAVVVSSQGIVIPALGIVTPYIASVYDWRWVYYITSSFGIVAWLLLVAFLPETRWTRSKEELSGQRLHPVEPGETRPKVDYERYPAPTQWSYLGLFQNGFAWKQAGMSMFNTLRTTPFPAIVWATVANGIFMIVNSAAQQIGSVALLAQGWQFQYTGVFAVPFIAATGLVYFFGGPVADRISNAVARRNGGAREPEHHLLNVVLPLVSGLTGMFVFGWAGQTNAHWAFLMLGSFLVIFGSLVVLSVINVFLVESYPMWAGPVLVDVSSLRIIIGFFVSSKSTSWIAERGFLNTFIIYAEVMIVVSLGIPLLYFFGRKLRQWTAGMVQKITSGDSTEKEVDDSVSEESLRP</sequence>
<reference evidence="8" key="2">
    <citation type="submission" date="2023-05" db="EMBL/GenBank/DDBJ databases">
        <authorList>
            <consortium name="Lawrence Berkeley National Laboratory"/>
            <person name="Steindorff A."/>
            <person name="Hensen N."/>
            <person name="Bonometti L."/>
            <person name="Westerberg I."/>
            <person name="Brannstrom I.O."/>
            <person name="Guillou S."/>
            <person name="Cros-Aarteil S."/>
            <person name="Calhoun S."/>
            <person name="Haridas S."/>
            <person name="Kuo A."/>
            <person name="Mondo S."/>
            <person name="Pangilinan J."/>
            <person name="Riley R."/>
            <person name="Labutti K."/>
            <person name="Andreopoulos B."/>
            <person name="Lipzen A."/>
            <person name="Chen C."/>
            <person name="Yanf M."/>
            <person name="Daum C."/>
            <person name="Ng V."/>
            <person name="Clum A."/>
            <person name="Ohm R."/>
            <person name="Martin F."/>
            <person name="Silar P."/>
            <person name="Natvig D."/>
            <person name="Lalanne C."/>
            <person name="Gautier V."/>
            <person name="Ament-Velasquez S.L."/>
            <person name="Kruys A."/>
            <person name="Hutchinson M.I."/>
            <person name="Powell A.J."/>
            <person name="Barry K."/>
            <person name="Miller A.N."/>
            <person name="Grigoriev I.V."/>
            <person name="Debuchy R."/>
            <person name="Gladieux P."/>
            <person name="Thoren M.H."/>
            <person name="Johannesson H."/>
        </authorList>
    </citation>
    <scope>NUCLEOTIDE SEQUENCE</scope>
    <source>
        <strain evidence="8">CBS 532.94</strain>
    </source>
</reference>
<feature type="transmembrane region" description="Helical" evidence="6">
    <location>
        <begin position="389"/>
        <end position="409"/>
    </location>
</feature>
<evidence type="ECO:0000256" key="1">
    <source>
        <dbReference type="ARBA" id="ARBA00004141"/>
    </source>
</evidence>
<feature type="transmembrane region" description="Helical" evidence="6">
    <location>
        <begin position="174"/>
        <end position="192"/>
    </location>
</feature>
<evidence type="ECO:0000313" key="9">
    <source>
        <dbReference type="Proteomes" id="UP001303760"/>
    </source>
</evidence>
<dbReference type="SUPFAM" id="SSF103473">
    <property type="entry name" value="MFS general substrate transporter"/>
    <property type="match status" value="1"/>
</dbReference>
<feature type="transmembrane region" description="Helical" evidence="6">
    <location>
        <begin position="489"/>
        <end position="509"/>
    </location>
</feature>
<dbReference type="PANTHER" id="PTHR23502">
    <property type="entry name" value="MAJOR FACILITATOR SUPERFAMILY"/>
    <property type="match status" value="1"/>
</dbReference>
<gene>
    <name evidence="8" type="ORF">C8A03DRAFT_17528</name>
</gene>
<dbReference type="InterPro" id="IPR020846">
    <property type="entry name" value="MFS_dom"/>
</dbReference>
<accession>A0AAN7C5G1</accession>
<feature type="transmembrane region" description="Helical" evidence="6">
    <location>
        <begin position="430"/>
        <end position="451"/>
    </location>
</feature>
<feature type="transmembrane region" description="Helical" evidence="6">
    <location>
        <begin position="76"/>
        <end position="100"/>
    </location>
</feature>
<evidence type="ECO:0000256" key="5">
    <source>
        <dbReference type="SAM" id="MobiDB-lite"/>
    </source>
</evidence>
<dbReference type="Gene3D" id="1.20.1250.20">
    <property type="entry name" value="MFS general substrate transporter like domains"/>
    <property type="match status" value="1"/>
</dbReference>
<feature type="region of interest" description="Disordered" evidence="5">
    <location>
        <begin position="1"/>
        <end position="30"/>
    </location>
</feature>
<keyword evidence="2 6" id="KW-0812">Transmembrane</keyword>
<evidence type="ECO:0000313" key="8">
    <source>
        <dbReference type="EMBL" id="KAK4235764.1"/>
    </source>
</evidence>
<protein>
    <submittedName>
        <fullName evidence="8">Major facilitator superfamily domain-containing protein</fullName>
    </submittedName>
</protein>
<name>A0AAN7C5G1_9PEZI</name>
<dbReference type="Pfam" id="PF07690">
    <property type="entry name" value="MFS_1"/>
    <property type="match status" value="1"/>
</dbReference>
<proteinExistence type="predicted"/>
<dbReference type="GO" id="GO:0005886">
    <property type="term" value="C:plasma membrane"/>
    <property type="evidence" value="ECO:0007669"/>
    <property type="project" value="TreeGrafter"/>
</dbReference>
<feature type="transmembrane region" description="Helical" evidence="6">
    <location>
        <begin position="348"/>
        <end position="369"/>
    </location>
</feature>
<keyword evidence="3 6" id="KW-1133">Transmembrane helix</keyword>